<accession>A0A815W0R6</accession>
<reference evidence="3" key="1">
    <citation type="submission" date="2021-02" db="EMBL/GenBank/DDBJ databases">
        <authorList>
            <person name="Nowell W R."/>
        </authorList>
    </citation>
    <scope>NUCLEOTIDE SEQUENCE</scope>
</reference>
<dbReference type="PANTHER" id="PTHR31087:SF161">
    <property type="entry name" value="TUBBY C 2 FAMILY PROTEIN"/>
    <property type="match status" value="1"/>
</dbReference>
<comment type="caution">
    <text evidence="3">The sequence shown here is derived from an EMBL/GenBank/DDBJ whole genome shotgun (WGS) entry which is preliminary data.</text>
</comment>
<proteinExistence type="inferred from homology"/>
<evidence type="ECO:0000313" key="3">
    <source>
        <dbReference type="EMBL" id="CAF1535846.1"/>
    </source>
</evidence>
<dbReference type="EMBL" id="CAJNOK010005656">
    <property type="protein sequence ID" value="CAF0980087.1"/>
    <property type="molecule type" value="Genomic_DNA"/>
</dbReference>
<dbReference type="Pfam" id="PF04525">
    <property type="entry name" value="LOR"/>
    <property type="match status" value="1"/>
</dbReference>
<dbReference type="InterPro" id="IPR007612">
    <property type="entry name" value="LOR"/>
</dbReference>
<evidence type="ECO:0000313" key="4">
    <source>
        <dbReference type="EMBL" id="CAF3750717.1"/>
    </source>
</evidence>
<dbReference type="EMBL" id="CAJOBA010005662">
    <property type="protein sequence ID" value="CAF3750717.1"/>
    <property type="molecule type" value="Genomic_DNA"/>
</dbReference>
<dbReference type="Proteomes" id="UP000677228">
    <property type="component" value="Unassembled WGS sequence"/>
</dbReference>
<dbReference type="Proteomes" id="UP000663829">
    <property type="component" value="Unassembled WGS sequence"/>
</dbReference>
<gene>
    <name evidence="3" type="ORF">GPM918_LOCUS38330</name>
    <name evidence="2" type="ORF">OVA965_LOCUS13538</name>
    <name evidence="5" type="ORF">SRO942_LOCUS39147</name>
    <name evidence="4" type="ORF">TMI583_LOCUS13541</name>
</gene>
<organism evidence="3 6">
    <name type="scientific">Didymodactylos carnosus</name>
    <dbReference type="NCBI Taxonomy" id="1234261"/>
    <lineage>
        <taxon>Eukaryota</taxon>
        <taxon>Metazoa</taxon>
        <taxon>Spiralia</taxon>
        <taxon>Gnathifera</taxon>
        <taxon>Rotifera</taxon>
        <taxon>Eurotatoria</taxon>
        <taxon>Bdelloidea</taxon>
        <taxon>Philodinida</taxon>
        <taxon>Philodinidae</taxon>
        <taxon>Didymodactylos</taxon>
    </lineage>
</organism>
<dbReference type="OrthoDB" id="97518at2759"/>
<dbReference type="InterPro" id="IPR038595">
    <property type="entry name" value="LOR_sf"/>
</dbReference>
<dbReference type="SUPFAM" id="SSF54518">
    <property type="entry name" value="Tubby C-terminal domain-like"/>
    <property type="match status" value="1"/>
</dbReference>
<dbReference type="EMBL" id="CAJNOQ010025298">
    <property type="protein sequence ID" value="CAF1535846.1"/>
    <property type="molecule type" value="Genomic_DNA"/>
</dbReference>
<evidence type="ECO:0000313" key="6">
    <source>
        <dbReference type="Proteomes" id="UP000663829"/>
    </source>
</evidence>
<dbReference type="Gene3D" id="2.40.160.200">
    <property type="entry name" value="LURP1-related"/>
    <property type="match status" value="1"/>
</dbReference>
<comment type="similarity">
    <text evidence="1">Belongs to the LOR family.</text>
</comment>
<evidence type="ECO:0000313" key="5">
    <source>
        <dbReference type="EMBL" id="CAF4395653.1"/>
    </source>
</evidence>
<evidence type="ECO:0000313" key="2">
    <source>
        <dbReference type="EMBL" id="CAF0980087.1"/>
    </source>
</evidence>
<sequence>MAASGTRRYQIREKIFSFGDNFKIKDEYGNDQFIVRSKLFSMGDKLMLEDTNGIPLIKIRQELLHLHPTFNILAASNDGLLAVVKKKFSFLRPKFEIESSLFGSYALQGVDIFAHEFQLVKNGQVVAMVNKKIFSLSDTYGVEVAANEDQPFILSLVIVIDQILYDEKK</sequence>
<protein>
    <submittedName>
        <fullName evidence="3">Uncharacterized protein</fullName>
    </submittedName>
</protein>
<dbReference type="PANTHER" id="PTHR31087">
    <property type="match status" value="1"/>
</dbReference>
<dbReference type="Proteomes" id="UP000682733">
    <property type="component" value="Unassembled WGS sequence"/>
</dbReference>
<dbReference type="Proteomes" id="UP000681722">
    <property type="component" value="Unassembled WGS sequence"/>
</dbReference>
<name>A0A815W0R6_9BILA</name>
<keyword evidence="6" id="KW-1185">Reference proteome</keyword>
<dbReference type="InterPro" id="IPR025659">
    <property type="entry name" value="Tubby-like_C"/>
</dbReference>
<dbReference type="AlphaFoldDB" id="A0A815W0R6"/>
<dbReference type="EMBL" id="CAJOBC010090903">
    <property type="protein sequence ID" value="CAF4395653.1"/>
    <property type="molecule type" value="Genomic_DNA"/>
</dbReference>
<evidence type="ECO:0000256" key="1">
    <source>
        <dbReference type="ARBA" id="ARBA00005437"/>
    </source>
</evidence>